<dbReference type="Proteomes" id="UP000183561">
    <property type="component" value="Unassembled WGS sequence"/>
</dbReference>
<evidence type="ECO:0000256" key="2">
    <source>
        <dbReference type="ARBA" id="ARBA00023125"/>
    </source>
</evidence>
<evidence type="ECO:0000256" key="1">
    <source>
        <dbReference type="ARBA" id="ARBA00023015"/>
    </source>
</evidence>
<dbReference type="PANTHER" id="PTHR30154:SF34">
    <property type="entry name" value="TRANSCRIPTIONAL REGULATOR AZLB"/>
    <property type="match status" value="1"/>
</dbReference>
<dbReference type="InterPro" id="IPR011008">
    <property type="entry name" value="Dimeric_a/b-barrel"/>
</dbReference>
<keyword evidence="1" id="KW-0805">Transcription regulation</keyword>
<sequence>MPERTADPLDRKIIAALIVDGRATWSTIAAALGEAERTVARRGSRLLETGMVEVRGMADPHRTADSDPFIVHGRCRPDSTLTAAVALAHRPESVTVYVLSGPQHCYADIWAPRRRQSRLFLQEMAAPSGFLQMDISPVLEYIRTLHDWEPGILTETQTAEIRRIPKTRWPQFTDPVVLDREDKALVRLVVENGRASFEELSRLVGISEQTVKRRLDKMRQSGLLTFRAVFDPALIGLPVAALLWIRARPSRVSAVAEALAGQPFLRYAAIIMGDYQVVADFRLPSKEALRELMLEAEWLEHVDRLESSLILETLKQSRVLAGDLG</sequence>
<dbReference type="SUPFAM" id="SSF54909">
    <property type="entry name" value="Dimeric alpha+beta barrel"/>
    <property type="match status" value="1"/>
</dbReference>
<evidence type="ECO:0000259" key="5">
    <source>
        <dbReference type="PROSITE" id="PS50956"/>
    </source>
</evidence>
<protein>
    <submittedName>
        <fullName evidence="6">DNA-binding transcriptional regulator, Lrp family</fullName>
    </submittedName>
</protein>
<dbReference type="GO" id="GO:0043565">
    <property type="term" value="F:sequence-specific DNA binding"/>
    <property type="evidence" value="ECO:0007669"/>
    <property type="project" value="InterPro"/>
</dbReference>
<dbReference type="RefSeq" id="WP_072949508.1">
    <property type="nucleotide sequence ID" value="NZ_FNSV01000005.1"/>
</dbReference>
<organism evidence="6 7">
    <name type="scientific">Rhodococcus koreensis</name>
    <dbReference type="NCBI Taxonomy" id="99653"/>
    <lineage>
        <taxon>Bacteria</taxon>
        <taxon>Bacillati</taxon>
        <taxon>Actinomycetota</taxon>
        <taxon>Actinomycetes</taxon>
        <taxon>Mycobacteriales</taxon>
        <taxon>Nocardiaceae</taxon>
        <taxon>Rhodococcus</taxon>
    </lineage>
</organism>
<reference evidence="7" key="1">
    <citation type="submission" date="2016-10" db="EMBL/GenBank/DDBJ databases">
        <authorList>
            <person name="Varghese N."/>
            <person name="Submissions S."/>
        </authorList>
    </citation>
    <scope>NUCLEOTIDE SEQUENCE [LARGE SCALE GENOMIC DNA]</scope>
    <source>
        <strain evidence="7">DSM 44498</strain>
    </source>
</reference>
<dbReference type="SUPFAM" id="SSF46785">
    <property type="entry name" value="Winged helix' DNA-binding domain"/>
    <property type="match status" value="2"/>
</dbReference>
<dbReference type="Pfam" id="PF01037">
    <property type="entry name" value="AsnC_trans_reg"/>
    <property type="match status" value="1"/>
</dbReference>
<dbReference type="PRINTS" id="PR00033">
    <property type="entry name" value="HTHASNC"/>
</dbReference>
<dbReference type="InterPro" id="IPR019888">
    <property type="entry name" value="Tscrpt_reg_AsnC-like"/>
</dbReference>
<dbReference type="InterPro" id="IPR019885">
    <property type="entry name" value="Tscrpt_reg_HTH_AsnC-type_CS"/>
</dbReference>
<dbReference type="Gene3D" id="1.10.10.10">
    <property type="entry name" value="Winged helix-like DNA-binding domain superfamily/Winged helix DNA-binding domain"/>
    <property type="match status" value="2"/>
</dbReference>
<dbReference type="EMBL" id="FNSV01000005">
    <property type="protein sequence ID" value="SEC72426.1"/>
    <property type="molecule type" value="Genomic_DNA"/>
</dbReference>
<feature type="transmembrane region" description="Helical" evidence="4">
    <location>
        <begin position="222"/>
        <end position="245"/>
    </location>
</feature>
<keyword evidence="4" id="KW-0812">Transmembrane</keyword>
<dbReference type="InterPro" id="IPR036390">
    <property type="entry name" value="WH_DNA-bd_sf"/>
</dbReference>
<evidence type="ECO:0000256" key="4">
    <source>
        <dbReference type="SAM" id="Phobius"/>
    </source>
</evidence>
<evidence type="ECO:0000256" key="3">
    <source>
        <dbReference type="ARBA" id="ARBA00023163"/>
    </source>
</evidence>
<dbReference type="AlphaFoldDB" id="A0A1H4UUM9"/>
<keyword evidence="3" id="KW-0804">Transcription</keyword>
<proteinExistence type="predicted"/>
<dbReference type="Pfam" id="PF13404">
    <property type="entry name" value="HTH_AsnC-type"/>
    <property type="match status" value="2"/>
</dbReference>
<evidence type="ECO:0000313" key="7">
    <source>
        <dbReference type="Proteomes" id="UP000183561"/>
    </source>
</evidence>
<dbReference type="GO" id="GO:0043200">
    <property type="term" value="P:response to amino acid"/>
    <property type="evidence" value="ECO:0007669"/>
    <property type="project" value="TreeGrafter"/>
</dbReference>
<dbReference type="PROSITE" id="PS00519">
    <property type="entry name" value="HTH_ASNC_1"/>
    <property type="match status" value="1"/>
</dbReference>
<gene>
    <name evidence="6" type="ORF">SAMN04490239_5199</name>
</gene>
<dbReference type="PROSITE" id="PS50956">
    <property type="entry name" value="HTH_ASNC_2"/>
    <property type="match status" value="1"/>
</dbReference>
<accession>A0A1H4UUM9</accession>
<keyword evidence="4" id="KW-1133">Transmembrane helix</keyword>
<dbReference type="SMART" id="SM00344">
    <property type="entry name" value="HTH_ASNC"/>
    <property type="match status" value="2"/>
</dbReference>
<dbReference type="Gene3D" id="3.30.70.920">
    <property type="match status" value="1"/>
</dbReference>
<keyword evidence="7" id="KW-1185">Reference proteome</keyword>
<feature type="domain" description="HTH asnC-type" evidence="5">
    <location>
        <begin position="178"/>
        <end position="238"/>
    </location>
</feature>
<dbReference type="OrthoDB" id="4050641at2"/>
<dbReference type="InterPro" id="IPR000485">
    <property type="entry name" value="AsnC-type_HTH_dom"/>
</dbReference>
<dbReference type="GO" id="GO:0005829">
    <property type="term" value="C:cytosol"/>
    <property type="evidence" value="ECO:0007669"/>
    <property type="project" value="TreeGrafter"/>
</dbReference>
<dbReference type="InterPro" id="IPR019887">
    <property type="entry name" value="Tscrpt_reg_AsnC/Lrp_C"/>
</dbReference>
<dbReference type="InterPro" id="IPR036388">
    <property type="entry name" value="WH-like_DNA-bd_sf"/>
</dbReference>
<keyword evidence="2 6" id="KW-0238">DNA-binding</keyword>
<name>A0A1H4UUM9_9NOCA</name>
<keyword evidence="4" id="KW-0472">Membrane</keyword>
<evidence type="ECO:0000313" key="6">
    <source>
        <dbReference type="EMBL" id="SEC72426.1"/>
    </source>
</evidence>
<dbReference type="PANTHER" id="PTHR30154">
    <property type="entry name" value="LEUCINE-RESPONSIVE REGULATORY PROTEIN"/>
    <property type="match status" value="1"/>
</dbReference>